<dbReference type="PANTHER" id="PTHR47843:SF5">
    <property type="entry name" value="BTB_POZ DOMAIN PROTEIN"/>
    <property type="match status" value="1"/>
</dbReference>
<organism evidence="3 4">
    <name type="scientific">Zymoseptoria tritici ST99CH_1A5</name>
    <dbReference type="NCBI Taxonomy" id="1276529"/>
    <lineage>
        <taxon>Eukaryota</taxon>
        <taxon>Fungi</taxon>
        <taxon>Dikarya</taxon>
        <taxon>Ascomycota</taxon>
        <taxon>Pezizomycotina</taxon>
        <taxon>Dothideomycetes</taxon>
        <taxon>Dothideomycetidae</taxon>
        <taxon>Mycosphaerellales</taxon>
        <taxon>Mycosphaerellaceae</taxon>
        <taxon>Zymoseptoria</taxon>
    </lineage>
</organism>
<dbReference type="PANTHER" id="PTHR47843">
    <property type="entry name" value="BTB DOMAIN-CONTAINING PROTEIN-RELATED"/>
    <property type="match status" value="1"/>
</dbReference>
<feature type="region of interest" description="Disordered" evidence="1">
    <location>
        <begin position="374"/>
        <end position="393"/>
    </location>
</feature>
<protein>
    <recommendedName>
        <fullName evidence="2">BTB domain-containing protein</fullName>
    </recommendedName>
</protein>
<dbReference type="SUPFAM" id="SSF54695">
    <property type="entry name" value="POZ domain"/>
    <property type="match status" value="1"/>
</dbReference>
<evidence type="ECO:0000313" key="3">
    <source>
        <dbReference type="EMBL" id="SMY22934.1"/>
    </source>
</evidence>
<reference evidence="3 4" key="1">
    <citation type="submission" date="2016-10" db="EMBL/GenBank/DDBJ databases">
        <authorList>
            <person name="Varghese N."/>
        </authorList>
    </citation>
    <scope>NUCLEOTIDE SEQUENCE [LARGE SCALE GENOMIC DNA]</scope>
</reference>
<dbReference type="Proteomes" id="UP000215453">
    <property type="component" value="Chromosome 3"/>
</dbReference>
<evidence type="ECO:0000256" key="1">
    <source>
        <dbReference type="SAM" id="MobiDB-lite"/>
    </source>
</evidence>
<dbReference type="PROSITE" id="PS50097">
    <property type="entry name" value="BTB"/>
    <property type="match status" value="1"/>
</dbReference>
<evidence type="ECO:0000313" key="4">
    <source>
        <dbReference type="Proteomes" id="UP000215453"/>
    </source>
</evidence>
<gene>
    <name evidence="3" type="ORF">ZT1A5_G4374</name>
</gene>
<evidence type="ECO:0000259" key="2">
    <source>
        <dbReference type="PROSITE" id="PS50097"/>
    </source>
</evidence>
<accession>A0A1Y6LEQ7</accession>
<sequence length="621" mass="69396">MLLIMNDIELMRDAQHTHSSLGSKVFVSPIVCLLGLDTEATMMLSRDSQPEQELQTGLANLYQTKQYSDLSLFGRDGIEQLVHKAIVCPRSRFFEAAVQTRGWESDIIHRIDLPEEDEIVRLVVEYLYSFDYQATTTTPASARFPSKYRASRTSSVRLDAIDYGQLYGMSATCAFGGPDSYPQSGVMRASGHLSPPNTAMAAQALPLITINCHTIPQAGTWSLSSSDRNATFGVPPPSPHATVEPHLLVHTKVYAAATKYGIGGLKALAMKKLNIQLTRHFDSAELADMIHFVRSEHLTGDEGLLEALANILSWHPMLLDKPDIEVAVKGCPGLAFEILKRGREPVFTPQRHQLPGDISRSQELPYKSRVEVNTTKMSRSRSRTGDMALRRVPDGTNNDDMPLFIDQDDWAPIHESVDSARYDTVELSTGNLQNGMIEYGFFLFDVYQVHAVLLVGQSTFFRGAVLGGFEEGIAKTVRLTPMDDEHPYPEFDDPGTLKIFNHSAARHPPPGKSTCFRTPRSSPSQSSMTCLRFENGALRKFKKAVEYRIFDYGIEEVIAEVYTSTPEDARELRDIVTVQLLRHRELLHRDAVRATIENIDGLAYDLLKEMSDVLDESGYDY</sequence>
<proteinExistence type="predicted"/>
<dbReference type="CDD" id="cd18186">
    <property type="entry name" value="BTB_POZ_ZBTB_KLHL-like"/>
    <property type="match status" value="1"/>
</dbReference>
<feature type="domain" description="BTB" evidence="2">
    <location>
        <begin position="68"/>
        <end position="136"/>
    </location>
</feature>
<dbReference type="InterPro" id="IPR011333">
    <property type="entry name" value="SKP1/BTB/POZ_sf"/>
</dbReference>
<dbReference type="AlphaFoldDB" id="A0A1Y6LEQ7"/>
<name>A0A1Y6LEQ7_ZYMTR</name>
<dbReference type="EMBL" id="LT882678">
    <property type="protein sequence ID" value="SMY22934.1"/>
    <property type="molecule type" value="Genomic_DNA"/>
</dbReference>
<dbReference type="Gene3D" id="3.30.710.10">
    <property type="entry name" value="Potassium Channel Kv1.1, Chain A"/>
    <property type="match status" value="1"/>
</dbReference>
<dbReference type="InterPro" id="IPR000210">
    <property type="entry name" value="BTB/POZ_dom"/>
</dbReference>